<organism evidence="5 6">
    <name type="scientific">Caenorhabditis nigoni</name>
    <dbReference type="NCBI Taxonomy" id="1611254"/>
    <lineage>
        <taxon>Eukaryota</taxon>
        <taxon>Metazoa</taxon>
        <taxon>Ecdysozoa</taxon>
        <taxon>Nematoda</taxon>
        <taxon>Chromadorea</taxon>
        <taxon>Rhabditida</taxon>
        <taxon>Rhabditina</taxon>
        <taxon>Rhabditomorpha</taxon>
        <taxon>Rhabditoidea</taxon>
        <taxon>Rhabditidae</taxon>
        <taxon>Peloderinae</taxon>
        <taxon>Caenorhabditis</taxon>
    </lineage>
</organism>
<feature type="binding site" evidence="4">
    <location>
        <position position="291"/>
    </location>
    <ligand>
        <name>Mg(2+)</name>
        <dbReference type="ChEBI" id="CHEBI:18420"/>
    </ligand>
</feature>
<dbReference type="Proteomes" id="UP000230233">
    <property type="component" value="Chromosome IV"/>
</dbReference>
<keyword evidence="4" id="KW-0460">Magnesium</keyword>
<dbReference type="InterPro" id="IPR006357">
    <property type="entry name" value="HAD-SF_hydro_IIA"/>
</dbReference>
<feature type="active site" description="Proton donor" evidence="2">
    <location>
        <position position="61"/>
    </location>
</feature>
<comment type="caution">
    <text evidence="5">The sequence shown here is derived from an EMBL/GenBank/DDBJ whole genome shotgun (WGS) entry which is preliminary data.</text>
</comment>
<evidence type="ECO:0000313" key="6">
    <source>
        <dbReference type="Proteomes" id="UP000230233"/>
    </source>
</evidence>
<accession>A0A2G5U1L8</accession>
<comment type="cofactor">
    <cofactor evidence="4">
        <name>Mg(2+)</name>
        <dbReference type="ChEBI" id="CHEBI:18420"/>
    </cofactor>
    <text evidence="4">Divalent metal ions. Mg(2+) is the most effective.</text>
</comment>
<keyword evidence="1" id="KW-0378">Hydrolase</keyword>
<dbReference type="PIRSF" id="PIRSF000915">
    <property type="entry name" value="PGP-type_phosphatase"/>
    <property type="match status" value="1"/>
</dbReference>
<dbReference type="STRING" id="1611254.A0A2G5U1L8"/>
<feature type="binding site" evidence="4">
    <location>
        <position position="59"/>
    </location>
    <ligand>
        <name>Mg(2+)</name>
        <dbReference type="ChEBI" id="CHEBI:18420"/>
    </ligand>
</feature>
<dbReference type="InterPro" id="IPR023214">
    <property type="entry name" value="HAD_sf"/>
</dbReference>
<proteinExistence type="predicted"/>
<evidence type="ECO:0000256" key="2">
    <source>
        <dbReference type="PIRSR" id="PIRSR000915-1"/>
    </source>
</evidence>
<feature type="binding site" evidence="3">
    <location>
        <position position="263"/>
    </location>
    <ligand>
        <name>substrate</name>
    </ligand>
</feature>
<dbReference type="NCBIfam" id="TIGR01452">
    <property type="entry name" value="PGP_euk"/>
    <property type="match status" value="1"/>
</dbReference>
<reference evidence="6" key="1">
    <citation type="submission" date="2017-10" db="EMBL/GenBank/DDBJ databases">
        <title>Rapid genome shrinkage in a self-fertile nematode reveals novel sperm competition proteins.</title>
        <authorList>
            <person name="Yin D."/>
            <person name="Schwarz E.M."/>
            <person name="Thomas C.G."/>
            <person name="Felde R.L."/>
            <person name="Korf I.F."/>
            <person name="Cutter A.D."/>
            <person name="Schartner C.M."/>
            <person name="Ralston E.J."/>
            <person name="Meyer B.J."/>
            <person name="Haag E.S."/>
        </authorList>
    </citation>
    <scope>NUCLEOTIDE SEQUENCE [LARGE SCALE GENOMIC DNA]</scope>
    <source>
        <strain evidence="6">JU1422</strain>
    </source>
</reference>
<dbReference type="PANTHER" id="PTHR19288">
    <property type="entry name" value="4-NITROPHENYLPHOSPHATASE-RELATED"/>
    <property type="match status" value="1"/>
</dbReference>
<dbReference type="Pfam" id="PF13344">
    <property type="entry name" value="Hydrolase_6"/>
    <property type="match status" value="1"/>
</dbReference>
<evidence type="ECO:0000256" key="4">
    <source>
        <dbReference type="PIRSR" id="PIRSR000915-3"/>
    </source>
</evidence>
<dbReference type="OrthoDB" id="10262843at2759"/>
<dbReference type="SUPFAM" id="SSF56784">
    <property type="entry name" value="HAD-like"/>
    <property type="match status" value="1"/>
</dbReference>
<dbReference type="GO" id="GO:0005737">
    <property type="term" value="C:cytoplasm"/>
    <property type="evidence" value="ECO:0007669"/>
    <property type="project" value="TreeGrafter"/>
</dbReference>
<feature type="active site" description="Nucleophile" evidence="2">
    <location>
        <position position="59"/>
    </location>
</feature>
<dbReference type="Gene3D" id="3.40.50.1000">
    <property type="entry name" value="HAD superfamily/HAD-like"/>
    <property type="match status" value="2"/>
</dbReference>
<keyword evidence="6" id="KW-1185">Reference proteome</keyword>
<dbReference type="NCBIfam" id="TIGR01460">
    <property type="entry name" value="HAD-SF-IIA"/>
    <property type="match status" value="1"/>
</dbReference>
<dbReference type="GO" id="GO:0046872">
    <property type="term" value="F:metal ion binding"/>
    <property type="evidence" value="ECO:0007669"/>
    <property type="project" value="UniProtKB-KW"/>
</dbReference>
<keyword evidence="4" id="KW-0479">Metal-binding</keyword>
<dbReference type="InterPro" id="IPR006349">
    <property type="entry name" value="PGP_euk"/>
</dbReference>
<evidence type="ECO:0000256" key="1">
    <source>
        <dbReference type="ARBA" id="ARBA00022801"/>
    </source>
</evidence>
<dbReference type="GO" id="GO:0016791">
    <property type="term" value="F:phosphatase activity"/>
    <property type="evidence" value="ECO:0007669"/>
    <property type="project" value="InterPro"/>
</dbReference>
<dbReference type="PANTHER" id="PTHR19288:SF93">
    <property type="entry name" value="FI11325P-RELATED"/>
    <property type="match status" value="1"/>
</dbReference>
<dbReference type="EMBL" id="PDUG01000004">
    <property type="protein sequence ID" value="PIC33437.1"/>
    <property type="molecule type" value="Genomic_DNA"/>
</dbReference>
<gene>
    <name evidence="5" type="primary">Cni-C45E5.1</name>
    <name evidence="5" type="synonym">Cnig_chr_IV.g13417</name>
    <name evidence="5" type="ORF">B9Z55_013417</name>
</gene>
<dbReference type="InterPro" id="IPR036412">
    <property type="entry name" value="HAD-like_sf"/>
</dbReference>
<name>A0A2G5U1L8_9PELO</name>
<evidence type="ECO:0000313" key="5">
    <source>
        <dbReference type="EMBL" id="PIC33437.1"/>
    </source>
</evidence>
<evidence type="ECO:0000256" key="3">
    <source>
        <dbReference type="PIRSR" id="PIRSR000915-2"/>
    </source>
</evidence>
<sequence>MMSSISHHSLILSFYEPKVLCGQKDQTTILNHISSKLKMLPPSITKNQLLANFDTFVFDADGVLWTGDIPIPGASQWINRLLDDPEKSVFITTNNSTKTLEQYMQKVTKMGFGRLGKTNLLSPAIVLCDYFQRNAKKFKDQWIYLIGVENLKTSLEQFGGVKCFGTGPDLKDDYVKEGDFINEVDVTSKVPKAVVVSFDSQFSYPKLMKAANFLSDPSVEFLVCNEDTTFPGPVPGMILPETGPWSAAIQNVSGRKPDIIFGKPGKEMANFLKSRVNPEKFDVRRTVMFGDRLDTDMMFGKTNGFTTVWMQTGVNTVLDIEKARQSGETTKIPDFTCRFSEFFP</sequence>
<dbReference type="Pfam" id="PF13242">
    <property type="entry name" value="Hydrolase_like"/>
    <property type="match status" value="1"/>
</dbReference>
<feature type="binding site" evidence="4">
    <location>
        <position position="61"/>
    </location>
    <ligand>
        <name>Mg(2+)</name>
        <dbReference type="ChEBI" id="CHEBI:18420"/>
    </ligand>
</feature>
<dbReference type="AlphaFoldDB" id="A0A2G5U1L8"/>
<protein>
    <submittedName>
        <fullName evidence="5">Uncharacterized protein</fullName>
    </submittedName>
</protein>